<proteinExistence type="predicted"/>
<dbReference type="SMART" id="SM00487">
    <property type="entry name" value="DEXDc"/>
    <property type="match status" value="1"/>
</dbReference>
<name>K0RYM7_THAOC</name>
<dbReference type="GO" id="GO:0016787">
    <property type="term" value="F:hydrolase activity"/>
    <property type="evidence" value="ECO:0007669"/>
    <property type="project" value="UniProtKB-KW"/>
</dbReference>
<keyword evidence="3" id="KW-0347">Helicase</keyword>
<dbReference type="OrthoDB" id="448448at2759"/>
<comment type="caution">
    <text evidence="8">The sequence shown here is derived from an EMBL/GenBank/DDBJ whole genome shotgun (WGS) entry which is preliminary data.</text>
</comment>
<reference evidence="8 9" key="1">
    <citation type="journal article" date="2012" name="Genome Biol.">
        <title>Genome and low-iron response of an oceanic diatom adapted to chronic iron limitation.</title>
        <authorList>
            <person name="Lommer M."/>
            <person name="Specht M."/>
            <person name="Roy A.S."/>
            <person name="Kraemer L."/>
            <person name="Andreson R."/>
            <person name="Gutowska M.A."/>
            <person name="Wolf J."/>
            <person name="Bergner S.V."/>
            <person name="Schilhabel M.B."/>
            <person name="Klostermeier U.C."/>
            <person name="Beiko R.G."/>
            <person name="Rosenstiel P."/>
            <person name="Hippler M."/>
            <person name="Laroche J."/>
        </authorList>
    </citation>
    <scope>NUCLEOTIDE SEQUENCE [LARGE SCALE GENOMIC DNA]</scope>
    <source>
        <strain evidence="8 9">CCMP1005</strain>
    </source>
</reference>
<dbReference type="InterPro" id="IPR027417">
    <property type="entry name" value="P-loop_NTPase"/>
</dbReference>
<feature type="domain" description="Helicase ATP-binding" evidence="6">
    <location>
        <begin position="516"/>
        <end position="683"/>
    </location>
</feature>
<evidence type="ECO:0000313" key="9">
    <source>
        <dbReference type="Proteomes" id="UP000266841"/>
    </source>
</evidence>
<evidence type="ECO:0000256" key="1">
    <source>
        <dbReference type="ARBA" id="ARBA00022741"/>
    </source>
</evidence>
<keyword evidence="1" id="KW-0547">Nucleotide-binding</keyword>
<dbReference type="Gene3D" id="3.40.50.10810">
    <property type="entry name" value="Tandem AAA-ATPase domain"/>
    <property type="match status" value="1"/>
</dbReference>
<dbReference type="PROSITE" id="PS51194">
    <property type="entry name" value="HELICASE_CTER"/>
    <property type="match status" value="1"/>
</dbReference>
<organism evidence="8 9">
    <name type="scientific">Thalassiosira oceanica</name>
    <name type="common">Marine diatom</name>
    <dbReference type="NCBI Taxonomy" id="159749"/>
    <lineage>
        <taxon>Eukaryota</taxon>
        <taxon>Sar</taxon>
        <taxon>Stramenopiles</taxon>
        <taxon>Ochrophyta</taxon>
        <taxon>Bacillariophyta</taxon>
        <taxon>Coscinodiscophyceae</taxon>
        <taxon>Thalassiosirophycidae</taxon>
        <taxon>Thalassiosirales</taxon>
        <taxon>Thalassiosiraceae</taxon>
        <taxon>Thalassiosira</taxon>
    </lineage>
</organism>
<sequence>MLIHFRRPLPTTGEAGSTADELPSLVERHVFPPVIHSNATYSRGILLSDASISHASDGGGLAEVAVDVPGDYIEEEDRSLPILGEEEALNWSHGMSSHAAVHRRSPMQIGRHVGTVTLLFDESHSKTKDTKLGSLMDHARKYNCRFTKKCGPLGLKRTPSHVVKFSKTLTRKQAVALSLAENGHDVAQDVSALSDEEKSIVERRAESILLHWKRVKGSTPLKECWNTTHGGFVSEMVNDPAFVPIAALLSWMKGRKSVHDRFSGRVSSLYGGLRTVKTDARTICESILDLSCPRSIYKIPLLTPYAVARRSVVGKVTTWTVTVGIYINRLLPEMLTSDNLHVVISSLDEGSYIVSEPLHLPPAATEKVFESAPCPVVTIHDQSGDRVDLLAEEEKKEEEKETGVVDPTVENCTRDSSTVSAFAAKGLLKLLESTGCDTSNWSALEARLRPYLKLELMLHQRHAVCWMAHMESLGGFGLNSIIWEEREFADGGKYYYSPALGQLRLDKPPTTVGGCVADEMGLGKTLEMLSLIASSLDELRQEAVRGGDDFTHATLIVVPPALVRQWYNEITKSCGTTLKANILDANATDAHDFEELISSKGNGADILITTYSALEKPRTSRFLSKWTWGRVVLDEQQEIRSDTTRIARNCEGLDCHRRWMMSGTPIFSGIEDLRGELNFLRLSPYAAKLEDGFFNFSILSHWDARSLHGLDTLRILGMLLLRRSKDMTVSESGRSIMDSRKLTINLVPVSQDASERQVAKTSKSDMGLRFLHELCFSPTLLNGGLGCPSQLKDLNDLYRTFKKNQTGDENLDQEPKAKRPGSTTVMSPDEARNFLSALEQSSKTVGSEFVSDQRFGRGQGASLRNHAMDSIDEQIADAEQIIVQSTRKAATLRSRRAKARWHVALELVTTGKLRRSDMPAGVSIQMVDLWLWRAQCISQGHDYGNRGWRPSSIFARDLLLTRPTFVWLNPYCYRLAGIPDDISLDEIRLKIFESIKGAPRLQSKLNLLRKRLEKVHINEEVRIKSAIVSVEQSLETARAADQLLEQPVVSAIGSPLQRSQGGDWGAFLHVTSEEPFSLLEKSSKSKIGIPIARPEMVPRTLAVLKNASDAYETAVAEYNVHPCAGTTARRSEALKIFEIAKVGLTIKYNSPRLDMDATCVIMSKATTAFRDHKPKTASALIDRADVCILESNRDLETALARLKQAQKDVNRFAFSKNRDIKLTQRSAHGVLDLIEPQRKELERQVLKCPSCRQDFHLRDVIHIDHLHKPKQEMKAEQAKREQAKATIREASDMLSSSDGVLDGDLWESLYRSIDLPVGIDARSHGTYTALDPNFFAHLRSACALNAASKPSDTPCSIDDGLSSKLRALLVDLPQGEHAVVFSTSKVGVLHLKTVLNAKSIPVFSIHVGQKAEVTELAVTSWQNEDLDSKVTGPVLIVQAGAAASGLTLTAACKLFLLEPFQRIEEEQQAYGRLHRYGQSKDVFVKVYYAPVSVESRLLRWRKTAAQRMDAAALQRSGNDHLLTLKNEFEGDETSSDFLEDGGEDANWAGESMSLELAEDNLRRRFLIGLVDENGNPTGGRNEEDLAEEEQLKNTMNTGGLVFCCVFLFRLFLARLQLSQSSLAGSAGTKMIGTVKLLHGLSWWPDDGTHGT</sequence>
<evidence type="ECO:0000259" key="7">
    <source>
        <dbReference type="PROSITE" id="PS51194"/>
    </source>
</evidence>
<evidence type="ECO:0000259" key="6">
    <source>
        <dbReference type="PROSITE" id="PS51192"/>
    </source>
</evidence>
<dbReference type="PROSITE" id="PS51192">
    <property type="entry name" value="HELICASE_ATP_BIND_1"/>
    <property type="match status" value="1"/>
</dbReference>
<dbReference type="EMBL" id="AGNL01026139">
    <property type="protein sequence ID" value="EJK58120.1"/>
    <property type="molecule type" value="Genomic_DNA"/>
</dbReference>
<dbReference type="PANTHER" id="PTHR45626:SF17">
    <property type="entry name" value="HELICASE-LIKE TRANSCRIPTION FACTOR"/>
    <property type="match status" value="1"/>
</dbReference>
<dbReference type="OMA" id="QICHERM"/>
<dbReference type="Proteomes" id="UP000266841">
    <property type="component" value="Unassembled WGS sequence"/>
</dbReference>
<feature type="domain" description="Helicase C-terminal" evidence="7">
    <location>
        <begin position="1364"/>
        <end position="1521"/>
    </location>
</feature>
<evidence type="ECO:0000256" key="3">
    <source>
        <dbReference type="ARBA" id="ARBA00022806"/>
    </source>
</evidence>
<dbReference type="GO" id="GO:0005524">
    <property type="term" value="F:ATP binding"/>
    <property type="evidence" value="ECO:0007669"/>
    <property type="project" value="UniProtKB-KW"/>
</dbReference>
<dbReference type="InterPro" id="IPR001650">
    <property type="entry name" value="Helicase_C-like"/>
</dbReference>
<dbReference type="PANTHER" id="PTHR45626">
    <property type="entry name" value="TRANSCRIPTION TERMINATION FACTOR 2-RELATED"/>
    <property type="match status" value="1"/>
</dbReference>
<dbReference type="SUPFAM" id="SSF52540">
    <property type="entry name" value="P-loop containing nucleoside triphosphate hydrolases"/>
    <property type="match status" value="2"/>
</dbReference>
<accession>K0RYM7</accession>
<evidence type="ECO:0008006" key="10">
    <source>
        <dbReference type="Google" id="ProtNLM"/>
    </source>
</evidence>
<dbReference type="Pfam" id="PF00176">
    <property type="entry name" value="SNF2-rel_dom"/>
    <property type="match status" value="1"/>
</dbReference>
<dbReference type="InterPro" id="IPR050628">
    <property type="entry name" value="SNF2_RAD54_helicase_TF"/>
</dbReference>
<dbReference type="InterPro" id="IPR049730">
    <property type="entry name" value="SNF2/RAD54-like_C"/>
</dbReference>
<dbReference type="Gene3D" id="3.40.50.300">
    <property type="entry name" value="P-loop containing nucleotide triphosphate hydrolases"/>
    <property type="match status" value="1"/>
</dbReference>
<evidence type="ECO:0000256" key="4">
    <source>
        <dbReference type="ARBA" id="ARBA00022840"/>
    </source>
</evidence>
<dbReference type="InterPro" id="IPR014001">
    <property type="entry name" value="Helicase_ATP-bd"/>
</dbReference>
<dbReference type="GO" id="GO:0008094">
    <property type="term" value="F:ATP-dependent activity, acting on DNA"/>
    <property type="evidence" value="ECO:0007669"/>
    <property type="project" value="TreeGrafter"/>
</dbReference>
<keyword evidence="4" id="KW-0067">ATP-binding</keyword>
<dbReference type="CDD" id="cd18793">
    <property type="entry name" value="SF2_C_SNF"/>
    <property type="match status" value="1"/>
</dbReference>
<evidence type="ECO:0000313" key="8">
    <source>
        <dbReference type="EMBL" id="EJK58120.1"/>
    </source>
</evidence>
<dbReference type="eggNOG" id="KOG1001">
    <property type="taxonomic scope" value="Eukaryota"/>
</dbReference>
<gene>
    <name evidence="8" type="ORF">THAOC_21780</name>
</gene>
<keyword evidence="9" id="KW-1185">Reference proteome</keyword>
<dbReference type="InterPro" id="IPR038718">
    <property type="entry name" value="SNF2-like_sf"/>
</dbReference>
<dbReference type="GO" id="GO:0005634">
    <property type="term" value="C:nucleus"/>
    <property type="evidence" value="ECO:0007669"/>
    <property type="project" value="TreeGrafter"/>
</dbReference>
<protein>
    <recommendedName>
        <fullName evidence="10">Helicase ATP-binding domain-containing protein</fullName>
    </recommendedName>
</protein>
<keyword evidence="2" id="KW-0378">Hydrolase</keyword>
<evidence type="ECO:0000256" key="5">
    <source>
        <dbReference type="SAM" id="MobiDB-lite"/>
    </source>
</evidence>
<dbReference type="GO" id="GO:0006281">
    <property type="term" value="P:DNA repair"/>
    <property type="evidence" value="ECO:0007669"/>
    <property type="project" value="TreeGrafter"/>
</dbReference>
<dbReference type="InterPro" id="IPR000330">
    <property type="entry name" value="SNF2_N"/>
</dbReference>
<feature type="region of interest" description="Disordered" evidence="5">
    <location>
        <begin position="805"/>
        <end position="827"/>
    </location>
</feature>
<dbReference type="CDD" id="cd18008">
    <property type="entry name" value="DEXDc_SHPRH-like"/>
    <property type="match status" value="1"/>
</dbReference>
<evidence type="ECO:0000256" key="2">
    <source>
        <dbReference type="ARBA" id="ARBA00022801"/>
    </source>
</evidence>